<gene>
    <name evidence="2" type="ORF">TISLANDTSLP1_01050</name>
</gene>
<comment type="caution">
    <text evidence="2">The sequence shown here is derived from an EMBL/GenBank/DDBJ whole genome shotgun (WGS) entry which is preliminary data.</text>
</comment>
<keyword evidence="1" id="KW-0812">Transmembrane</keyword>
<evidence type="ECO:0000313" key="3">
    <source>
        <dbReference type="Proteomes" id="UP001144297"/>
    </source>
</evidence>
<evidence type="ECO:0000256" key="1">
    <source>
        <dbReference type="SAM" id="Phobius"/>
    </source>
</evidence>
<keyword evidence="1" id="KW-1133">Transmembrane helix</keyword>
<reference evidence="2" key="1">
    <citation type="submission" date="2022-12" db="EMBL/GenBank/DDBJ databases">
        <title>Reference genome sequencing for broad-spectrum identification of bacterial and archaeal isolates by mass spectrometry.</title>
        <authorList>
            <person name="Sekiguchi Y."/>
            <person name="Tourlousse D.M."/>
        </authorList>
    </citation>
    <scope>NUCLEOTIDE SEQUENCE</scope>
    <source>
        <strain evidence="2">TSL-P1</strain>
    </source>
</reference>
<evidence type="ECO:0000313" key="2">
    <source>
        <dbReference type="EMBL" id="GLI52412.1"/>
    </source>
</evidence>
<dbReference type="EMBL" id="BSDX01000001">
    <property type="protein sequence ID" value="GLI52412.1"/>
    <property type="molecule type" value="Genomic_DNA"/>
</dbReference>
<feature type="transmembrane region" description="Helical" evidence="1">
    <location>
        <begin position="130"/>
        <end position="147"/>
    </location>
</feature>
<proteinExistence type="predicted"/>
<keyword evidence="1" id="KW-0472">Membrane</keyword>
<sequence length="163" mass="18995">MISPIYNSSLILDLNLFINDYNKIFSNIVNIKEFVLGNKNYVSGIVDIFIPFYKDYPGSSNVFGFIGDLLIKSNNYMFVFFITIITSLISYFIFFLANYINSTSIKAFNNINLSILLISFFSFWYGNLFFLEITFVFLVFSIFEITLKKYCKRCIKSENIDVS</sequence>
<dbReference type="Pfam" id="PF19863">
    <property type="entry name" value="DUF6337"/>
    <property type="match status" value="1"/>
</dbReference>
<dbReference type="InterPro" id="IPR045918">
    <property type="entry name" value="DUF6337"/>
</dbReference>
<feature type="transmembrane region" description="Helical" evidence="1">
    <location>
        <begin position="76"/>
        <end position="100"/>
    </location>
</feature>
<name>A0A9W6LJ75_9BACT</name>
<keyword evidence="3" id="KW-1185">Reference proteome</keyword>
<protein>
    <submittedName>
        <fullName evidence="2">Uncharacterized protein</fullName>
    </submittedName>
</protein>
<dbReference type="Proteomes" id="UP001144297">
    <property type="component" value="Unassembled WGS sequence"/>
</dbReference>
<dbReference type="AlphaFoldDB" id="A0A9W6LJ75"/>
<accession>A0A9W6LJ75</accession>
<organism evidence="2 3">
    <name type="scientific">Thermodesulfovibrio yellowstonii</name>
    <dbReference type="NCBI Taxonomy" id="28262"/>
    <lineage>
        <taxon>Bacteria</taxon>
        <taxon>Pseudomonadati</taxon>
        <taxon>Nitrospirota</taxon>
        <taxon>Thermodesulfovibrionia</taxon>
        <taxon>Thermodesulfovibrionales</taxon>
        <taxon>Thermodesulfovibrionaceae</taxon>
        <taxon>Thermodesulfovibrio</taxon>
    </lineage>
</organism>